<protein>
    <recommendedName>
        <fullName evidence="3">Probable chemoreceptor glutamine deamidase CheD</fullName>
        <ecNumber evidence="3">3.5.1.44</ecNumber>
    </recommendedName>
</protein>
<dbReference type="CDD" id="cd16352">
    <property type="entry name" value="CheD"/>
    <property type="match status" value="1"/>
</dbReference>
<dbReference type="GO" id="GO:0050568">
    <property type="term" value="F:protein-glutamine glutaminase activity"/>
    <property type="evidence" value="ECO:0007669"/>
    <property type="project" value="UniProtKB-UniRule"/>
</dbReference>
<keyword evidence="5" id="KW-1185">Reference proteome</keyword>
<dbReference type="EC" id="3.5.1.44" evidence="3"/>
<accession>A0A5J6QGP7</accession>
<dbReference type="InterPro" id="IPR005659">
    <property type="entry name" value="Chemorcpt_Glu_NH3ase_CheD"/>
</dbReference>
<dbReference type="Pfam" id="PF03975">
    <property type="entry name" value="CheD"/>
    <property type="match status" value="1"/>
</dbReference>
<name>A0A5J6QGP7_9GAMM</name>
<dbReference type="KEGG" id="plal:FXN65_06440"/>
<dbReference type="InterPro" id="IPR011324">
    <property type="entry name" value="Cytotoxic_necrot_fac-like_cat"/>
</dbReference>
<comment type="function">
    <text evidence="3">Probably deamidates glutamine residues to glutamate on methyl-accepting chemotaxis receptors (MCPs), playing an important role in chemotaxis.</text>
</comment>
<comment type="similarity">
    <text evidence="3">Belongs to the CheD family.</text>
</comment>
<dbReference type="InterPro" id="IPR038592">
    <property type="entry name" value="CheD-like_sf"/>
</dbReference>
<sequence length="203" mass="22410">MKGETAGAIAATRYFDPDIQLPAVKVLPGEFYATTEDQVLVSVLGSCVAVCLFDLQRGIGGMNQFLLPEPGPGSGLASAATHHGVRMMEQLCEEMLRQGARRHQLQAKVFGAGNLPNDLLRFDATLRTVEFVHSYLDTEGIPLLAEDVMGAEARKVYIFPTSGTVRVKKLKNLHNDTILQRELEYILYLKRGEALGPYDLFKE</sequence>
<proteinExistence type="inferred from homology"/>
<keyword evidence="1 3" id="KW-0145">Chemotaxis</keyword>
<reference evidence="4 5" key="1">
    <citation type="submission" date="2019-08" db="EMBL/GenBank/DDBJ databases">
        <title>Whole-genome Sequencing of e-waste polymer degrading bacterium Pseudomonas sp. strain PE08.</title>
        <authorList>
            <person name="Kirdat K."/>
            <person name="Debbarma P."/>
            <person name="Narawade N."/>
            <person name="Suyal D."/>
            <person name="Thorat V."/>
            <person name="Shouche Y."/>
            <person name="Goel R."/>
            <person name="Yadav A."/>
        </authorList>
    </citation>
    <scope>NUCLEOTIDE SEQUENCE [LARGE SCALE GENOMIC DNA]</scope>
    <source>
        <strain evidence="4 5">PE08</strain>
    </source>
</reference>
<evidence type="ECO:0000313" key="5">
    <source>
        <dbReference type="Proteomes" id="UP000327179"/>
    </source>
</evidence>
<dbReference type="Gene3D" id="3.30.1330.200">
    <property type="match status" value="1"/>
</dbReference>
<dbReference type="RefSeq" id="WP_151132256.1">
    <property type="nucleotide sequence ID" value="NZ_CP043311.1"/>
</dbReference>
<dbReference type="PANTHER" id="PTHR35147">
    <property type="entry name" value="CHEMORECEPTOR GLUTAMINE DEAMIDASE CHED-RELATED"/>
    <property type="match status" value="1"/>
</dbReference>
<keyword evidence="2 3" id="KW-0378">Hydrolase</keyword>
<evidence type="ECO:0000256" key="1">
    <source>
        <dbReference type="ARBA" id="ARBA00022500"/>
    </source>
</evidence>
<evidence type="ECO:0000313" key="4">
    <source>
        <dbReference type="EMBL" id="QEY61710.1"/>
    </source>
</evidence>
<dbReference type="Proteomes" id="UP000327179">
    <property type="component" value="Chromosome"/>
</dbReference>
<gene>
    <name evidence="3" type="primary">cheD</name>
    <name evidence="4" type="ORF">FXN65_06440</name>
</gene>
<dbReference type="SUPFAM" id="SSF64438">
    <property type="entry name" value="CNF1/YfiH-like putative cysteine hydrolases"/>
    <property type="match status" value="1"/>
</dbReference>
<dbReference type="PANTHER" id="PTHR35147:SF2">
    <property type="entry name" value="CHEMORECEPTOR GLUTAMINE DEAMIDASE CHED-RELATED"/>
    <property type="match status" value="1"/>
</dbReference>
<dbReference type="GO" id="GO:0006935">
    <property type="term" value="P:chemotaxis"/>
    <property type="evidence" value="ECO:0007669"/>
    <property type="project" value="UniProtKB-UniRule"/>
</dbReference>
<organism evidence="4 5">
    <name type="scientific">Metapseudomonas lalkuanensis</name>
    <dbReference type="NCBI Taxonomy" id="2604832"/>
    <lineage>
        <taxon>Bacteria</taxon>
        <taxon>Pseudomonadati</taxon>
        <taxon>Pseudomonadota</taxon>
        <taxon>Gammaproteobacteria</taxon>
        <taxon>Pseudomonadales</taxon>
        <taxon>Pseudomonadaceae</taxon>
        <taxon>Metapseudomonas</taxon>
    </lineage>
</organism>
<comment type="catalytic activity">
    <reaction evidence="3">
        <text>L-glutaminyl-[protein] + H2O = L-glutamyl-[protein] + NH4(+)</text>
        <dbReference type="Rhea" id="RHEA:16441"/>
        <dbReference type="Rhea" id="RHEA-COMP:10207"/>
        <dbReference type="Rhea" id="RHEA-COMP:10208"/>
        <dbReference type="ChEBI" id="CHEBI:15377"/>
        <dbReference type="ChEBI" id="CHEBI:28938"/>
        <dbReference type="ChEBI" id="CHEBI:29973"/>
        <dbReference type="ChEBI" id="CHEBI:30011"/>
        <dbReference type="EC" id="3.5.1.44"/>
    </reaction>
</comment>
<dbReference type="AlphaFoldDB" id="A0A5J6QGP7"/>
<evidence type="ECO:0000256" key="2">
    <source>
        <dbReference type="ARBA" id="ARBA00022801"/>
    </source>
</evidence>
<dbReference type="EMBL" id="CP043311">
    <property type="protein sequence ID" value="QEY61710.1"/>
    <property type="molecule type" value="Genomic_DNA"/>
</dbReference>
<evidence type="ECO:0000256" key="3">
    <source>
        <dbReference type="HAMAP-Rule" id="MF_01440"/>
    </source>
</evidence>
<dbReference type="HAMAP" id="MF_01440">
    <property type="entry name" value="CheD"/>
    <property type="match status" value="1"/>
</dbReference>